<evidence type="ECO:0000313" key="7">
    <source>
        <dbReference type="Proteomes" id="UP001233172"/>
    </source>
</evidence>
<keyword evidence="7" id="KW-1185">Reference proteome</keyword>
<dbReference type="PANTHER" id="PTHR18934">
    <property type="entry name" value="ATP-DEPENDENT RNA HELICASE"/>
    <property type="match status" value="1"/>
</dbReference>
<dbReference type="SUPFAM" id="SSF52540">
    <property type="entry name" value="P-loop containing nucleoside triphosphate hydrolases"/>
    <property type="match status" value="1"/>
</dbReference>
<dbReference type="GO" id="GO:0016787">
    <property type="term" value="F:hydrolase activity"/>
    <property type="evidence" value="ECO:0007669"/>
    <property type="project" value="UniProtKB-KW"/>
</dbReference>
<gene>
    <name evidence="6" type="ORF">Bpfe_005387</name>
</gene>
<dbReference type="Gene3D" id="3.40.50.300">
    <property type="entry name" value="P-loop containing nucleotide triphosphate hydrolases"/>
    <property type="match status" value="1"/>
</dbReference>
<organism evidence="6 7">
    <name type="scientific">Biomphalaria pfeifferi</name>
    <name type="common">Bloodfluke planorb</name>
    <name type="synonym">Freshwater snail</name>
    <dbReference type="NCBI Taxonomy" id="112525"/>
    <lineage>
        <taxon>Eukaryota</taxon>
        <taxon>Metazoa</taxon>
        <taxon>Spiralia</taxon>
        <taxon>Lophotrochozoa</taxon>
        <taxon>Mollusca</taxon>
        <taxon>Gastropoda</taxon>
        <taxon>Heterobranchia</taxon>
        <taxon>Euthyneura</taxon>
        <taxon>Panpulmonata</taxon>
        <taxon>Hygrophila</taxon>
        <taxon>Lymnaeoidea</taxon>
        <taxon>Planorbidae</taxon>
        <taxon>Biomphalaria</taxon>
    </lineage>
</organism>
<dbReference type="GO" id="GO:0003723">
    <property type="term" value="F:RNA binding"/>
    <property type="evidence" value="ECO:0007669"/>
    <property type="project" value="TreeGrafter"/>
</dbReference>
<accession>A0AAD8FJ47</accession>
<feature type="non-terminal residue" evidence="6">
    <location>
        <position position="1"/>
    </location>
</feature>
<proteinExistence type="predicted"/>
<evidence type="ECO:0000313" key="6">
    <source>
        <dbReference type="EMBL" id="KAK0065361.1"/>
    </source>
</evidence>
<dbReference type="PANTHER" id="PTHR18934:SF99">
    <property type="entry name" value="ATP-DEPENDENT RNA HELICASE DHX37-RELATED"/>
    <property type="match status" value="1"/>
</dbReference>
<name>A0AAD8FJ47_BIOPF</name>
<dbReference type="AlphaFoldDB" id="A0AAD8FJ47"/>
<sequence length="55" mass="6488">CLTRATHIIIDEIHERDLQSDFLMIILKDLLPRRKDLRIILMSATLNAELFSAYF</sequence>
<reference evidence="6" key="1">
    <citation type="journal article" date="2023" name="PLoS Negl. Trop. Dis.">
        <title>A genome sequence for Biomphalaria pfeifferi, the major vector snail for the human-infecting parasite Schistosoma mansoni.</title>
        <authorList>
            <person name="Bu L."/>
            <person name="Lu L."/>
            <person name="Laidemitt M.R."/>
            <person name="Zhang S.M."/>
            <person name="Mutuku M."/>
            <person name="Mkoji G."/>
            <person name="Steinauer M."/>
            <person name="Loker E.S."/>
        </authorList>
    </citation>
    <scope>NUCLEOTIDE SEQUENCE</scope>
    <source>
        <strain evidence="6">KasaAsao</strain>
    </source>
</reference>
<comment type="caution">
    <text evidence="6">The sequence shown here is derived from an EMBL/GenBank/DDBJ whole genome shotgun (WGS) entry which is preliminary data.</text>
</comment>
<dbReference type="PROSITE" id="PS51192">
    <property type="entry name" value="HELICASE_ATP_BIND_1"/>
    <property type="match status" value="1"/>
</dbReference>
<dbReference type="Proteomes" id="UP001233172">
    <property type="component" value="Unassembled WGS sequence"/>
</dbReference>
<evidence type="ECO:0000256" key="4">
    <source>
        <dbReference type="ARBA" id="ARBA00022840"/>
    </source>
</evidence>
<evidence type="ECO:0000256" key="2">
    <source>
        <dbReference type="ARBA" id="ARBA00022801"/>
    </source>
</evidence>
<evidence type="ECO:0000256" key="3">
    <source>
        <dbReference type="ARBA" id="ARBA00022806"/>
    </source>
</evidence>
<keyword evidence="4" id="KW-0067">ATP-binding</keyword>
<keyword evidence="2" id="KW-0378">Hydrolase</keyword>
<dbReference type="InterPro" id="IPR027417">
    <property type="entry name" value="P-loop_NTPase"/>
</dbReference>
<dbReference type="EMBL" id="JASAOG010000014">
    <property type="protein sequence ID" value="KAK0065361.1"/>
    <property type="molecule type" value="Genomic_DNA"/>
</dbReference>
<feature type="non-terminal residue" evidence="6">
    <location>
        <position position="55"/>
    </location>
</feature>
<evidence type="ECO:0000256" key="1">
    <source>
        <dbReference type="ARBA" id="ARBA00022741"/>
    </source>
</evidence>
<evidence type="ECO:0000259" key="5">
    <source>
        <dbReference type="PROSITE" id="PS51192"/>
    </source>
</evidence>
<dbReference type="GO" id="GO:0005524">
    <property type="term" value="F:ATP binding"/>
    <property type="evidence" value="ECO:0007669"/>
    <property type="project" value="UniProtKB-KW"/>
</dbReference>
<protein>
    <submittedName>
        <fullName evidence="6">ATP-dependent DNA/RNA helicase DHX36</fullName>
    </submittedName>
</protein>
<keyword evidence="1" id="KW-0547">Nucleotide-binding</keyword>
<dbReference type="GO" id="GO:0004386">
    <property type="term" value="F:helicase activity"/>
    <property type="evidence" value="ECO:0007669"/>
    <property type="project" value="UniProtKB-KW"/>
</dbReference>
<dbReference type="InterPro" id="IPR014001">
    <property type="entry name" value="Helicase_ATP-bd"/>
</dbReference>
<reference evidence="6" key="2">
    <citation type="submission" date="2023-04" db="EMBL/GenBank/DDBJ databases">
        <authorList>
            <person name="Bu L."/>
            <person name="Lu L."/>
            <person name="Laidemitt M.R."/>
            <person name="Zhang S.M."/>
            <person name="Mutuku M."/>
            <person name="Mkoji G."/>
            <person name="Steinauer M."/>
            <person name="Loker E.S."/>
        </authorList>
    </citation>
    <scope>NUCLEOTIDE SEQUENCE</scope>
    <source>
        <strain evidence="6">KasaAsao</strain>
        <tissue evidence="6">Whole Snail</tissue>
    </source>
</reference>
<feature type="domain" description="Helicase ATP-binding" evidence="5">
    <location>
        <begin position="1"/>
        <end position="55"/>
    </location>
</feature>
<keyword evidence="3 6" id="KW-0347">Helicase</keyword>